<feature type="region of interest" description="Disordered" evidence="1">
    <location>
        <begin position="121"/>
        <end position="144"/>
    </location>
</feature>
<dbReference type="EMBL" id="JARHUD010000010">
    <property type="protein sequence ID" value="MDF2097153.1"/>
    <property type="molecule type" value="Genomic_DNA"/>
</dbReference>
<keyword evidence="3" id="KW-1185">Reference proteome</keyword>
<dbReference type="RefSeq" id="WP_275823933.1">
    <property type="nucleotide sequence ID" value="NZ_JARHUD010000010.1"/>
</dbReference>
<dbReference type="PIRSF" id="PIRSF032064">
    <property type="entry name" value="UCP032064"/>
    <property type="match status" value="1"/>
</dbReference>
<dbReference type="InterPro" id="IPR007922">
    <property type="entry name" value="DciA-like"/>
</dbReference>
<sequence>MSGGQQADDGQGRDRRARWPSALARFVPRLTRPALRGFAKAEAALLLDWEVIVGPEVAAYTQPLKLAFPTRDEKRKATLHLRVDPAMALDLQHSGDLLAERVNMYFGYALVARLRLKQGPVRRKAPRPPLQAPAPLPPERAAGLNQRLSAIDDPGLREALERLGTAVGGKGRG</sequence>
<gene>
    <name evidence="2" type="ORF">P2G67_14320</name>
</gene>
<organism evidence="2 3">
    <name type="scientific">Aquibaculum arenosum</name>
    <dbReference type="NCBI Taxonomy" id="3032591"/>
    <lineage>
        <taxon>Bacteria</taxon>
        <taxon>Pseudomonadati</taxon>
        <taxon>Pseudomonadota</taxon>
        <taxon>Alphaproteobacteria</taxon>
        <taxon>Rhodospirillales</taxon>
        <taxon>Rhodovibrionaceae</taxon>
        <taxon>Aquibaculum</taxon>
    </lineage>
</organism>
<evidence type="ECO:0000256" key="1">
    <source>
        <dbReference type="SAM" id="MobiDB-lite"/>
    </source>
</evidence>
<dbReference type="Proteomes" id="UP001215503">
    <property type="component" value="Unassembled WGS sequence"/>
</dbReference>
<proteinExistence type="predicted"/>
<feature type="compositionally biased region" description="Pro residues" evidence="1">
    <location>
        <begin position="127"/>
        <end position="138"/>
    </location>
</feature>
<dbReference type="Pfam" id="PF05258">
    <property type="entry name" value="DciA"/>
    <property type="match status" value="1"/>
</dbReference>
<dbReference type="InterPro" id="IPR010593">
    <property type="entry name" value="DUF1159"/>
</dbReference>
<comment type="caution">
    <text evidence="2">The sequence shown here is derived from an EMBL/GenBank/DDBJ whole genome shotgun (WGS) entry which is preliminary data.</text>
</comment>
<name>A0ABT5YQA3_9PROT</name>
<reference evidence="2 3" key="1">
    <citation type="submission" date="2023-03" db="EMBL/GenBank/DDBJ databases">
        <title>Fodinicurvata sp. CAU 1616 isolated from sea sendiment.</title>
        <authorList>
            <person name="Kim W."/>
        </authorList>
    </citation>
    <scope>NUCLEOTIDE SEQUENCE [LARGE SCALE GENOMIC DNA]</scope>
    <source>
        <strain evidence="2 3">CAU 1616</strain>
    </source>
</reference>
<accession>A0ABT5YQA3</accession>
<evidence type="ECO:0000313" key="3">
    <source>
        <dbReference type="Proteomes" id="UP001215503"/>
    </source>
</evidence>
<evidence type="ECO:0000313" key="2">
    <source>
        <dbReference type="EMBL" id="MDF2097153.1"/>
    </source>
</evidence>
<protein>
    <submittedName>
        <fullName evidence="2">DciA family protein</fullName>
    </submittedName>
</protein>